<reference evidence="2 3" key="1">
    <citation type="submission" date="2013-01" db="EMBL/GenBank/DDBJ databases">
        <authorList>
            <person name="Harkins D.M."/>
            <person name="Durkin A.S."/>
            <person name="Brinkac L.M."/>
            <person name="Haft D.H."/>
            <person name="Selengut J.D."/>
            <person name="Sanka R."/>
            <person name="DePew J."/>
            <person name="Purushe J."/>
            <person name="Hospenthal D.R."/>
            <person name="Murray C.K."/>
            <person name="Pimentel G."/>
            <person name="Wasfy M."/>
            <person name="Parker T."/>
            <person name="Miller R.S."/>
            <person name="Vinetz J.M."/>
            <person name="Sutton G.G."/>
            <person name="Nierman W.C."/>
            <person name="Fouts D.E."/>
        </authorList>
    </citation>
    <scope>NUCLEOTIDE SEQUENCE [LARGE SCALE GENOMIC DNA]</scope>
    <source>
        <strain evidence="2 3">2006001854</strain>
    </source>
</reference>
<organism evidence="2 3">
    <name type="scientific">Leptospira interrogans str. 2006001854</name>
    <dbReference type="NCBI Taxonomy" id="1001590"/>
    <lineage>
        <taxon>Bacteria</taxon>
        <taxon>Pseudomonadati</taxon>
        <taxon>Spirochaetota</taxon>
        <taxon>Spirochaetia</taxon>
        <taxon>Leptospirales</taxon>
        <taxon>Leptospiraceae</taxon>
        <taxon>Leptospira</taxon>
    </lineage>
</organism>
<keyword evidence="1" id="KW-1133">Transmembrane helix</keyword>
<evidence type="ECO:0000313" key="3">
    <source>
        <dbReference type="Proteomes" id="UP000012128"/>
    </source>
</evidence>
<dbReference type="Proteomes" id="UP000012128">
    <property type="component" value="Unassembled WGS sequence"/>
</dbReference>
<proteinExistence type="predicted"/>
<accession>M6G2B5</accession>
<dbReference type="EMBL" id="AFLW02000253">
    <property type="protein sequence ID" value="EMM79168.1"/>
    <property type="molecule type" value="Genomic_DNA"/>
</dbReference>
<keyword evidence="1" id="KW-0812">Transmembrane</keyword>
<sequence length="107" mass="13073">MQIIQRKWKIPHAARKPLVFFLVFLFLSVQFRFLFSDQVPDSVSLQNQYLIAQDYQILFKNFLSSGYDRSLQGGSPIFYFQAPFFFFWFLFFTRLFYFFFPLEFLLI</sequence>
<keyword evidence="1" id="KW-0472">Membrane</keyword>
<comment type="caution">
    <text evidence="2">The sequence shown here is derived from an EMBL/GenBank/DDBJ whole genome shotgun (WGS) entry which is preliminary data.</text>
</comment>
<feature type="transmembrane region" description="Helical" evidence="1">
    <location>
        <begin position="77"/>
        <end position="100"/>
    </location>
</feature>
<name>M6G2B5_LEPIR</name>
<evidence type="ECO:0000313" key="2">
    <source>
        <dbReference type="EMBL" id="EMM79168.1"/>
    </source>
</evidence>
<gene>
    <name evidence="2" type="ORF">LEP1GSC037_4075</name>
</gene>
<dbReference type="AlphaFoldDB" id="M6G2B5"/>
<protein>
    <submittedName>
        <fullName evidence="2">Uncharacterized protein</fullName>
    </submittedName>
</protein>
<evidence type="ECO:0000256" key="1">
    <source>
        <dbReference type="SAM" id="Phobius"/>
    </source>
</evidence>